<organism evidence="1 2">
    <name type="scientific">Glycine soja</name>
    <name type="common">Wild soybean</name>
    <dbReference type="NCBI Taxonomy" id="3848"/>
    <lineage>
        <taxon>Eukaryota</taxon>
        <taxon>Viridiplantae</taxon>
        <taxon>Streptophyta</taxon>
        <taxon>Embryophyta</taxon>
        <taxon>Tracheophyta</taxon>
        <taxon>Spermatophyta</taxon>
        <taxon>Magnoliopsida</taxon>
        <taxon>eudicotyledons</taxon>
        <taxon>Gunneridae</taxon>
        <taxon>Pentapetalae</taxon>
        <taxon>rosids</taxon>
        <taxon>fabids</taxon>
        <taxon>Fabales</taxon>
        <taxon>Fabaceae</taxon>
        <taxon>Papilionoideae</taxon>
        <taxon>50 kb inversion clade</taxon>
        <taxon>NPAAA clade</taxon>
        <taxon>indigoferoid/millettioid clade</taxon>
        <taxon>Phaseoleae</taxon>
        <taxon>Glycine</taxon>
        <taxon>Glycine subgen. Soja</taxon>
    </lineage>
</organism>
<accession>A0A445M0Q7</accession>
<dbReference type="EMBL" id="QZWG01000001">
    <property type="protein sequence ID" value="RZC29150.1"/>
    <property type="molecule type" value="Genomic_DNA"/>
</dbReference>
<sequence>LRNMKDAISCWSRATTRTAKVDNGLSKDYKAQKDFEFEPLLRNMKPAISRWSRATTRAAKVWSHTRGDIKWSINWNGK</sequence>
<dbReference type="AlphaFoldDB" id="A0A445M0Q7"/>
<evidence type="ECO:0000313" key="2">
    <source>
        <dbReference type="Proteomes" id="UP000289340"/>
    </source>
</evidence>
<dbReference type="Proteomes" id="UP000289340">
    <property type="component" value="Chromosome 1"/>
</dbReference>
<reference evidence="1 2" key="1">
    <citation type="submission" date="2018-09" db="EMBL/GenBank/DDBJ databases">
        <title>A high-quality reference genome of wild soybean provides a powerful tool to mine soybean genomes.</title>
        <authorList>
            <person name="Xie M."/>
            <person name="Chung C.Y.L."/>
            <person name="Li M.-W."/>
            <person name="Wong F.-L."/>
            <person name="Chan T.-F."/>
            <person name="Lam H.-M."/>
        </authorList>
    </citation>
    <scope>NUCLEOTIDE SEQUENCE [LARGE SCALE GENOMIC DNA]</scope>
    <source>
        <strain evidence="2">cv. W05</strain>
        <tissue evidence="1">Hypocotyl of etiolated seedlings</tissue>
    </source>
</reference>
<gene>
    <name evidence="1" type="ORF">D0Y65_000936</name>
</gene>
<name>A0A445M0Q7_GLYSO</name>
<comment type="caution">
    <text evidence="1">The sequence shown here is derived from an EMBL/GenBank/DDBJ whole genome shotgun (WGS) entry which is preliminary data.</text>
</comment>
<protein>
    <submittedName>
        <fullName evidence="1">Uncharacterized protein</fullName>
    </submittedName>
</protein>
<proteinExistence type="predicted"/>
<evidence type="ECO:0000313" key="1">
    <source>
        <dbReference type="EMBL" id="RZC29150.1"/>
    </source>
</evidence>
<keyword evidence="2" id="KW-1185">Reference proteome</keyword>
<feature type="non-terminal residue" evidence="1">
    <location>
        <position position="1"/>
    </location>
</feature>